<keyword evidence="1" id="KW-0675">Receptor</keyword>
<dbReference type="Pfam" id="PF00989">
    <property type="entry name" value="PAS"/>
    <property type="match status" value="1"/>
</dbReference>
<evidence type="ECO:0000313" key="11">
    <source>
        <dbReference type="Proteomes" id="UP000722791"/>
    </source>
</evidence>
<organism evidence="10 11">
    <name type="scientific">Volvox reticuliferus</name>
    <dbReference type="NCBI Taxonomy" id="1737510"/>
    <lineage>
        <taxon>Eukaryota</taxon>
        <taxon>Viridiplantae</taxon>
        <taxon>Chlorophyta</taxon>
        <taxon>core chlorophytes</taxon>
        <taxon>Chlorophyceae</taxon>
        <taxon>CS clade</taxon>
        <taxon>Chlamydomonadales</taxon>
        <taxon>Volvocaceae</taxon>
        <taxon>Volvox</taxon>
    </lineage>
</organism>
<evidence type="ECO:0000256" key="6">
    <source>
        <dbReference type="ARBA" id="ARBA00022840"/>
    </source>
</evidence>
<evidence type="ECO:0000256" key="5">
    <source>
        <dbReference type="ARBA" id="ARBA00022777"/>
    </source>
</evidence>
<sequence>MPASVSRSQRSSSSVGSASSAFLDKLEAEASGADILDNSSALQAGIFGVLFTVTKEKYNTGWRFLLLKLVLDYLQLFTLTFTDSEPWVFDDKNVLWKVAQTVNIDQVIAPLGYHFFIGLLYIMIGLLVLMMGLSLWVAWCFKNRSFPSVWPIKVLRVYANLFFQILDVLTLSLFQVPFNCRYIGYHPSEFDYMANYPDIKCSAFPHVVHMVTSGCSLLVFVVFALLNLGADFELSPLEKGLLTVANGQVEVQAFIVKFAMTFVSYAIGWQHVRLVLLLILAAALTYLYLRWSPHLVSWVNHIRVGLYTSVLLSAVLAVVLVHGPSSPPSAVAAHRKRITMLLWGLIGPAALLGAAASYCRLNVWSAFVLKRFREAAPGEKARRIYKFGDPREVEIVSRVCRKWVDQHREVLDKKAVKEGEIIIKAGLQLFPGRCYMLILNSNYLIDVLDNSQTGYSQMAAAKQAGPDWMQRFAIFAREQEQLQRMSSARGGESGVDLVSYVEYQKNHRLVIRAHKDALIATRTFWQVLLHNHVRFTALAAALNEIERTVLKAEAAYKMVLSRYPTNSKLARTYGRFLENVVNNPWKAAKYYVLAERLTEMQEADEAAGAEMAASGGGEAAVENRLLHRVDERVNAVFIINANGIIQMANKNACSLLGYGKGELDGKNINVIMPPPFSQRHNKYVRQYAHTGRETVLNTVVSLPALHKDRYVIPVRVGVTKVSGAADSSTFMGVLEPIAQERNEANVYLLPGGTVAAVDRAFVDWFAKELDDCIAQHLADLTADEVSATAIREAVERIALASKAAAAAITGCTTGNTRGSVSIYDATNAAVAAARAAAVAAAREPPPIILLRHKYARPVRVSVRLQHVGVGSEVLLCATLTRTDPPDSLVLVDGRGRIGFITSELAEALGATPEGLARQPIADLLPQPWNALHANGGGGWLREAEASMGALGSEIQGDHQSHPPLGLEGMLGMHHMGMHGGSVAGGGNPESPAAAAAHHRANLLQLLQGSSSNGGAVVSGSVRAGANGSRVIACSFSNGGKGAAADVGGGGLGGIGACGGGGVYGGVTTPPPGSCLAGATVVLGSSSKVQDYYRVEVSRRGETTTGQPMRVVMVKKSSLAAALSERRLAVVVDAATGTVLEVGDSPANLFGFKPSTLVGRNIADVVSALRPPSSTTDRKCSTSSVSEGGTPQEGGACGVAAAAAAAGGTQPAGTTGGDGGGGAATGASPTAASSLGVMTTTQLLCQLAVASMAVGGTSWRVGVTPPMDERNLEALGLLRGAFISRQTRPAVMEVDVLVPGGDIDEVEYRRHESAPVDGPAAAAAAVAETDSTYGSNVSGDGSGPVGSTTPKSMLYGPTFKEMHERGLLSVEAAATIEAGLTALTGVGGRAISGPAHAWPAAGVASKAATLRLRVNLWRAEVLAGVLEVDGQGEVVNIAHAKLHQAGLLFGLNTNQLARMRLSRLLSMPTADTHGSATAALFQAPAVGNSPSGASGTSGGANQPAGKATASGAVGSSAAVRTALKSNRKPQKVGPLQLLTGHHTDGAPLELAVQAVVKEGSAMAGRTLVFVKFRNPYKAPDQAALLRALEAVAPKRLLRARGR</sequence>
<dbReference type="PANTHER" id="PTHR31600:SF2">
    <property type="entry name" value="GAMETE ENRICHED GENE 10 PROTEIN-RELATED"/>
    <property type="match status" value="1"/>
</dbReference>
<feature type="domain" description="PAS" evidence="9">
    <location>
        <begin position="1114"/>
        <end position="1187"/>
    </location>
</feature>
<evidence type="ECO:0000256" key="7">
    <source>
        <dbReference type="SAM" id="MobiDB-lite"/>
    </source>
</evidence>
<feature type="transmembrane region" description="Helical" evidence="8">
    <location>
        <begin position="207"/>
        <end position="229"/>
    </location>
</feature>
<keyword evidence="6" id="KW-0067">ATP-binding</keyword>
<feature type="region of interest" description="Disordered" evidence="7">
    <location>
        <begin position="1168"/>
        <end position="1191"/>
    </location>
</feature>
<keyword evidence="3" id="KW-0808">Transferase</keyword>
<feature type="region of interest" description="Disordered" evidence="7">
    <location>
        <begin position="1206"/>
        <end position="1230"/>
    </location>
</feature>
<dbReference type="EMBL" id="BNCQ01000008">
    <property type="protein sequence ID" value="GIM01025.1"/>
    <property type="molecule type" value="Genomic_DNA"/>
</dbReference>
<protein>
    <recommendedName>
        <fullName evidence="9">PAS domain-containing protein</fullName>
    </recommendedName>
</protein>
<feature type="transmembrane region" description="Helical" evidence="8">
    <location>
        <begin position="274"/>
        <end position="292"/>
    </location>
</feature>
<gene>
    <name evidence="10" type="ORF">Vretimale_5873</name>
</gene>
<dbReference type="InterPro" id="IPR035965">
    <property type="entry name" value="PAS-like_dom_sf"/>
</dbReference>
<dbReference type="CDD" id="cd00130">
    <property type="entry name" value="PAS"/>
    <property type="match status" value="1"/>
</dbReference>
<dbReference type="PANTHER" id="PTHR31600">
    <property type="entry name" value="TINY MACROCYSTS PROTEIN B-RELATED"/>
    <property type="match status" value="1"/>
</dbReference>
<feature type="transmembrane region" description="Helical" evidence="8">
    <location>
        <begin position="115"/>
        <end position="137"/>
    </location>
</feature>
<dbReference type="InterPro" id="IPR057352">
    <property type="entry name" value="TPR_TmcB/C"/>
</dbReference>
<evidence type="ECO:0000256" key="8">
    <source>
        <dbReference type="SAM" id="Phobius"/>
    </source>
</evidence>
<dbReference type="GO" id="GO:0009881">
    <property type="term" value="F:photoreceptor activity"/>
    <property type="evidence" value="ECO:0007669"/>
    <property type="project" value="UniProtKB-KW"/>
</dbReference>
<dbReference type="SMART" id="SM00091">
    <property type="entry name" value="PAS"/>
    <property type="match status" value="4"/>
</dbReference>
<dbReference type="PROSITE" id="PS50112">
    <property type="entry name" value="PAS"/>
    <property type="match status" value="2"/>
</dbReference>
<dbReference type="GO" id="GO:0016301">
    <property type="term" value="F:kinase activity"/>
    <property type="evidence" value="ECO:0007669"/>
    <property type="project" value="UniProtKB-KW"/>
</dbReference>
<keyword evidence="5" id="KW-0418">Kinase</keyword>
<dbReference type="NCBIfam" id="TIGR00229">
    <property type="entry name" value="sensory_box"/>
    <property type="match status" value="1"/>
</dbReference>
<evidence type="ECO:0000256" key="1">
    <source>
        <dbReference type="ARBA" id="ARBA00022543"/>
    </source>
</evidence>
<evidence type="ECO:0000256" key="3">
    <source>
        <dbReference type="ARBA" id="ARBA00022679"/>
    </source>
</evidence>
<comment type="caution">
    <text evidence="10">The sequence shown here is derived from an EMBL/GenBank/DDBJ whole genome shotgun (WGS) entry which is preliminary data.</text>
</comment>
<evidence type="ECO:0000313" key="10">
    <source>
        <dbReference type="EMBL" id="GIM01025.1"/>
    </source>
</evidence>
<keyword evidence="8" id="KW-0812">Transmembrane</keyword>
<keyword evidence="8" id="KW-0472">Membrane</keyword>
<feature type="compositionally biased region" description="Gly residues" evidence="7">
    <location>
        <begin position="1213"/>
        <end position="1223"/>
    </location>
</feature>
<dbReference type="Proteomes" id="UP000722791">
    <property type="component" value="Unassembled WGS sequence"/>
</dbReference>
<dbReference type="InterPro" id="IPR013767">
    <property type="entry name" value="PAS_fold"/>
</dbReference>
<keyword evidence="2" id="KW-0716">Sensory transduction</keyword>
<dbReference type="InterPro" id="IPR052994">
    <property type="entry name" value="Tiny_macrocysts_regulators"/>
</dbReference>
<feature type="transmembrane region" description="Helical" evidence="8">
    <location>
        <begin position="341"/>
        <end position="358"/>
    </location>
</feature>
<keyword evidence="1" id="KW-0157">Chromophore</keyword>
<keyword evidence="4" id="KW-0547">Nucleotide-binding</keyword>
<accession>A0A8J4G6L2</accession>
<keyword evidence="1" id="KW-0600">Photoreceptor protein</keyword>
<evidence type="ECO:0000256" key="4">
    <source>
        <dbReference type="ARBA" id="ARBA00022741"/>
    </source>
</evidence>
<evidence type="ECO:0000259" key="9">
    <source>
        <dbReference type="PROSITE" id="PS50112"/>
    </source>
</evidence>
<dbReference type="FunFam" id="3.30.450.20:FF:000060">
    <property type="entry name" value="Sensor protein FixL"/>
    <property type="match status" value="1"/>
</dbReference>
<reference evidence="10" key="1">
    <citation type="journal article" date="2021" name="Proc. Natl. Acad. Sci. U.S.A.">
        <title>Three genomes in the algal genus Volvox reveal the fate of a haploid sex-determining region after a transition to homothallism.</title>
        <authorList>
            <person name="Yamamoto K."/>
            <person name="Hamaji T."/>
            <person name="Kawai-Toyooka H."/>
            <person name="Matsuzaki R."/>
            <person name="Takahashi F."/>
            <person name="Nishimura Y."/>
            <person name="Kawachi M."/>
            <person name="Noguchi H."/>
            <person name="Minakuchi Y."/>
            <person name="Umen J.G."/>
            <person name="Toyoda A."/>
            <person name="Nozaki H."/>
        </authorList>
    </citation>
    <scope>NUCLEOTIDE SEQUENCE</scope>
    <source>
        <strain evidence="10">NIES-3785</strain>
    </source>
</reference>
<dbReference type="Gene3D" id="3.30.450.20">
    <property type="entry name" value="PAS domain"/>
    <property type="match status" value="1"/>
</dbReference>
<dbReference type="Pfam" id="PF25474">
    <property type="entry name" value="TPR_TmcB"/>
    <property type="match status" value="1"/>
</dbReference>
<proteinExistence type="predicted"/>
<dbReference type="SUPFAM" id="SSF55785">
    <property type="entry name" value="PYP-like sensor domain (PAS domain)"/>
    <property type="match status" value="1"/>
</dbReference>
<keyword evidence="8" id="KW-1133">Transmembrane helix</keyword>
<dbReference type="InterPro" id="IPR000014">
    <property type="entry name" value="PAS"/>
</dbReference>
<feature type="domain" description="PAS" evidence="9">
    <location>
        <begin position="621"/>
        <end position="673"/>
    </location>
</feature>
<name>A0A8J4G6L2_9CHLO</name>
<dbReference type="GO" id="GO:0005524">
    <property type="term" value="F:ATP binding"/>
    <property type="evidence" value="ECO:0007669"/>
    <property type="project" value="UniProtKB-KW"/>
</dbReference>
<feature type="transmembrane region" description="Helical" evidence="8">
    <location>
        <begin position="304"/>
        <end position="321"/>
    </location>
</feature>
<feature type="region of interest" description="Disordered" evidence="7">
    <location>
        <begin position="1487"/>
        <end position="1511"/>
    </location>
</feature>
<feature type="non-terminal residue" evidence="10">
    <location>
        <position position="1"/>
    </location>
</feature>
<dbReference type="GO" id="GO:0006355">
    <property type="term" value="P:regulation of DNA-templated transcription"/>
    <property type="evidence" value="ECO:0007669"/>
    <property type="project" value="InterPro"/>
</dbReference>
<feature type="transmembrane region" description="Helical" evidence="8">
    <location>
        <begin position="157"/>
        <end position="176"/>
    </location>
</feature>
<evidence type="ECO:0000256" key="2">
    <source>
        <dbReference type="ARBA" id="ARBA00022606"/>
    </source>
</evidence>